<accession>A0A383B496</accession>
<organism evidence="1">
    <name type="scientific">marine metagenome</name>
    <dbReference type="NCBI Taxonomy" id="408172"/>
    <lineage>
        <taxon>unclassified sequences</taxon>
        <taxon>metagenomes</taxon>
        <taxon>ecological metagenomes</taxon>
    </lineage>
</organism>
<gene>
    <name evidence="1" type="ORF">METZ01_LOCUS467507</name>
</gene>
<dbReference type="AlphaFoldDB" id="A0A383B496"/>
<evidence type="ECO:0000313" key="1">
    <source>
        <dbReference type="EMBL" id="SVE14653.1"/>
    </source>
</evidence>
<protein>
    <recommendedName>
        <fullName evidence="2">IrrE N-terminal-like domain-containing protein</fullName>
    </recommendedName>
</protein>
<sequence>MNLTFTVLFMNDAQMAGTGAVGFCDPETQTIGLVGSQSNDSMQDTFLHEVFHAIVHVMDLKET</sequence>
<feature type="non-terminal residue" evidence="1">
    <location>
        <position position="63"/>
    </location>
</feature>
<reference evidence="1" key="1">
    <citation type="submission" date="2018-05" db="EMBL/GenBank/DDBJ databases">
        <authorList>
            <person name="Lanie J.A."/>
            <person name="Ng W.-L."/>
            <person name="Kazmierczak K.M."/>
            <person name="Andrzejewski T.M."/>
            <person name="Davidsen T.M."/>
            <person name="Wayne K.J."/>
            <person name="Tettelin H."/>
            <person name="Glass J.I."/>
            <person name="Rusch D."/>
            <person name="Podicherti R."/>
            <person name="Tsui H.-C.T."/>
            <person name="Winkler M.E."/>
        </authorList>
    </citation>
    <scope>NUCLEOTIDE SEQUENCE</scope>
</reference>
<proteinExistence type="predicted"/>
<name>A0A383B496_9ZZZZ</name>
<evidence type="ECO:0008006" key="2">
    <source>
        <dbReference type="Google" id="ProtNLM"/>
    </source>
</evidence>
<dbReference type="EMBL" id="UINC01197262">
    <property type="protein sequence ID" value="SVE14653.1"/>
    <property type="molecule type" value="Genomic_DNA"/>
</dbReference>